<keyword evidence="1" id="KW-1133">Transmembrane helix</keyword>
<evidence type="ECO:0000256" key="1">
    <source>
        <dbReference type="SAM" id="Phobius"/>
    </source>
</evidence>
<evidence type="ECO:0000313" key="3">
    <source>
        <dbReference type="Proteomes" id="UP000800038"/>
    </source>
</evidence>
<accession>A0A6A5STN2</accession>
<proteinExistence type="predicted"/>
<dbReference type="Proteomes" id="UP000800038">
    <property type="component" value="Unassembled WGS sequence"/>
</dbReference>
<protein>
    <submittedName>
        <fullName evidence="2">Uncharacterized protein</fullName>
    </submittedName>
</protein>
<evidence type="ECO:0000313" key="2">
    <source>
        <dbReference type="EMBL" id="KAF1942969.1"/>
    </source>
</evidence>
<organism evidence="2 3">
    <name type="scientific">Clathrospora elynae</name>
    <dbReference type="NCBI Taxonomy" id="706981"/>
    <lineage>
        <taxon>Eukaryota</taxon>
        <taxon>Fungi</taxon>
        <taxon>Dikarya</taxon>
        <taxon>Ascomycota</taxon>
        <taxon>Pezizomycotina</taxon>
        <taxon>Dothideomycetes</taxon>
        <taxon>Pleosporomycetidae</taxon>
        <taxon>Pleosporales</taxon>
        <taxon>Diademaceae</taxon>
        <taxon>Clathrospora</taxon>
    </lineage>
</organism>
<reference evidence="2" key="1">
    <citation type="journal article" date="2020" name="Stud. Mycol.">
        <title>101 Dothideomycetes genomes: a test case for predicting lifestyles and emergence of pathogens.</title>
        <authorList>
            <person name="Haridas S."/>
            <person name="Albert R."/>
            <person name="Binder M."/>
            <person name="Bloem J."/>
            <person name="Labutti K."/>
            <person name="Salamov A."/>
            <person name="Andreopoulos B."/>
            <person name="Baker S."/>
            <person name="Barry K."/>
            <person name="Bills G."/>
            <person name="Bluhm B."/>
            <person name="Cannon C."/>
            <person name="Castanera R."/>
            <person name="Culley D."/>
            <person name="Daum C."/>
            <person name="Ezra D."/>
            <person name="Gonzalez J."/>
            <person name="Henrissat B."/>
            <person name="Kuo A."/>
            <person name="Liang C."/>
            <person name="Lipzen A."/>
            <person name="Lutzoni F."/>
            <person name="Magnuson J."/>
            <person name="Mondo S."/>
            <person name="Nolan M."/>
            <person name="Ohm R."/>
            <person name="Pangilinan J."/>
            <person name="Park H.-J."/>
            <person name="Ramirez L."/>
            <person name="Alfaro M."/>
            <person name="Sun H."/>
            <person name="Tritt A."/>
            <person name="Yoshinaga Y."/>
            <person name="Zwiers L.-H."/>
            <person name="Turgeon B."/>
            <person name="Goodwin S."/>
            <person name="Spatafora J."/>
            <person name="Crous P."/>
            <person name="Grigoriev I."/>
        </authorList>
    </citation>
    <scope>NUCLEOTIDE SEQUENCE</scope>
    <source>
        <strain evidence="2">CBS 161.51</strain>
    </source>
</reference>
<dbReference type="AlphaFoldDB" id="A0A6A5STN2"/>
<dbReference type="EMBL" id="ML976030">
    <property type="protein sequence ID" value="KAF1942969.1"/>
    <property type="molecule type" value="Genomic_DNA"/>
</dbReference>
<sequence length="82" mass="8962">MRFLKEHILTKVFAVTFLTFLSLLVYLLVLLDCLTKGGGMENLYWVSIAQNGTNGKAPIEVRIGYFGTSSVLATFSSCGVPV</sequence>
<name>A0A6A5STN2_9PLEO</name>
<keyword evidence="3" id="KW-1185">Reference proteome</keyword>
<keyword evidence="1" id="KW-0812">Transmembrane</keyword>
<feature type="transmembrane region" description="Helical" evidence="1">
    <location>
        <begin position="12"/>
        <end position="31"/>
    </location>
</feature>
<gene>
    <name evidence="2" type="ORF">EJ02DRAFT_453871</name>
</gene>
<keyword evidence="1" id="KW-0472">Membrane</keyword>